<dbReference type="EMBL" id="MQMG01000042">
    <property type="protein sequence ID" value="OKO91055.1"/>
    <property type="molecule type" value="Genomic_DNA"/>
</dbReference>
<dbReference type="CDD" id="cd00338">
    <property type="entry name" value="Ser_Recombinase"/>
    <property type="match status" value="1"/>
</dbReference>
<dbReference type="InterPro" id="IPR038109">
    <property type="entry name" value="DNA_bind_recomb_sf"/>
</dbReference>
<sequence length="503" mass="59670">MKTVAYYRNSISKEKQKLSIEMQMQHVHEVAAKNRLLIDDEFMDRETSARKKKMEERKGMAQLIEEIKKGRVKNLIVYSRCRLARNVQQYMSLYDLLRQHKVNVIFAADFEFPMMYTAEAELIERIVAAMNQEDAEKLVQKLQDSKVTVAREGKHAGGRIPFGYRSPREDLEEDKEESDWILVEEEVKTIQNVYDLFLQKDFSSLTKFVEIVNELGLRFKDNKEWNYSNMQNVLTNPIYKGKRISHIKGEEIEKDVPHLKIVDETVWENVQKKMSKVVKRRKKSKENQNENHVFLLKELVYCDECNQVMHGKPHQLKGKTFLVYKCKKHSKVRASKDWLENTVIEHANEFFNQIIHTQFAEVIEKIYKGETKGYIEAIKQIDRELKQLEESMVQRVEHALAKEEELQLNKSMLQMLKKYEQSLFVKSELESRIFEMNEKFKTIHDWKQESSLKMIDPDMEDDQKIELLQDIISRVRVSKEKIEIIFRHPLFTGLEGREEIGLI</sequence>
<dbReference type="Proteomes" id="UP001223761">
    <property type="component" value="Chromosome"/>
</dbReference>
<accession>A0A1Q5ST57</accession>
<reference evidence="3 5" key="1">
    <citation type="submission" date="2016-11" db="EMBL/GenBank/DDBJ databases">
        <authorList>
            <person name="Kadnikov V."/>
            <person name="Nazina T."/>
        </authorList>
    </citation>
    <scope>NUCLEOTIDE SEQUENCE [LARGE SCALE GENOMIC DNA]</scope>
    <source>
        <strain evidence="3 5">1017</strain>
    </source>
</reference>
<dbReference type="PROSITE" id="PS51737">
    <property type="entry name" value="RECOMBINASE_DNA_BIND"/>
    <property type="match status" value="1"/>
</dbReference>
<feature type="domain" description="Recombinase" evidence="2">
    <location>
        <begin position="161"/>
        <end position="281"/>
    </location>
</feature>
<evidence type="ECO:0000313" key="6">
    <source>
        <dbReference type="Proteomes" id="UP001223761"/>
    </source>
</evidence>
<evidence type="ECO:0000313" key="3">
    <source>
        <dbReference type="EMBL" id="OKO91055.1"/>
    </source>
</evidence>
<protein>
    <submittedName>
        <fullName evidence="3">Putative DNA recombinase</fullName>
    </submittedName>
    <submittedName>
        <fullName evidence="4">Recombinase family protein</fullName>
    </submittedName>
</protein>
<organism evidence="3 5">
    <name type="scientific">Geobacillus proteiniphilus</name>
    <dbReference type="NCBI Taxonomy" id="860353"/>
    <lineage>
        <taxon>Bacteria</taxon>
        <taxon>Bacillati</taxon>
        <taxon>Bacillota</taxon>
        <taxon>Bacilli</taxon>
        <taxon>Bacillales</taxon>
        <taxon>Anoxybacillaceae</taxon>
        <taxon>Geobacillus</taxon>
    </lineage>
</organism>
<evidence type="ECO:0000313" key="5">
    <source>
        <dbReference type="Proteomes" id="UP000186030"/>
    </source>
</evidence>
<dbReference type="Proteomes" id="UP000186030">
    <property type="component" value="Unassembled WGS sequence"/>
</dbReference>
<dbReference type="EMBL" id="CP133076">
    <property type="protein sequence ID" value="WMJ15716.1"/>
    <property type="molecule type" value="Genomic_DNA"/>
</dbReference>
<evidence type="ECO:0000259" key="2">
    <source>
        <dbReference type="PROSITE" id="PS51737"/>
    </source>
</evidence>
<dbReference type="Gene3D" id="3.40.50.1390">
    <property type="entry name" value="Resolvase, N-terminal catalytic domain"/>
    <property type="match status" value="1"/>
</dbReference>
<evidence type="ECO:0000259" key="1">
    <source>
        <dbReference type="PROSITE" id="PS51736"/>
    </source>
</evidence>
<dbReference type="InterPro" id="IPR006119">
    <property type="entry name" value="Resolv_N"/>
</dbReference>
<gene>
    <name evidence="3" type="ORF">BRO54_2912</name>
    <name evidence="4" type="ORF">RA955_13250</name>
</gene>
<reference evidence="3" key="3">
    <citation type="journal article" date="2019" name="Int. J. Syst. Evol. Microbiol.">
        <title>Geobacillus proteiniphilus sp. nov., a thermophilic bacterium isolated from a high-temperature heavy oil reservoir in China.</title>
        <authorList>
            <person name="Semenova E.M."/>
            <person name="Sokolova D.S."/>
            <person name="Grouzdev D.S."/>
            <person name="Poltaraus A.B."/>
            <person name="Vinokurova N.G."/>
            <person name="Tourova T.P."/>
            <person name="Nazina T.N."/>
        </authorList>
    </citation>
    <scope>NUCLEOTIDE SEQUENCE</scope>
    <source>
        <strain evidence="3">1017</strain>
    </source>
</reference>
<feature type="domain" description="Resolvase/invertase-type recombinase catalytic" evidence="1">
    <location>
        <begin position="2"/>
        <end position="153"/>
    </location>
</feature>
<reference evidence="4 6" key="4">
    <citation type="submission" date="2023-08" db="EMBL/GenBank/DDBJ databases">
        <title>Genome sequencing of the thermostable Gram positive bacteria Geobacillus proteiniphilus strain T-6.</title>
        <authorList>
            <person name="Shulami S."/>
            <person name="Shoham Y."/>
        </authorList>
    </citation>
    <scope>NUCLEOTIDE SEQUENCE [LARGE SCALE GENOMIC DNA]</scope>
    <source>
        <strain evidence="4 6">T-6</strain>
    </source>
</reference>
<keyword evidence="6" id="KW-1185">Reference proteome</keyword>
<dbReference type="PANTHER" id="PTHR30461:SF23">
    <property type="entry name" value="DNA RECOMBINASE-RELATED"/>
    <property type="match status" value="1"/>
</dbReference>
<dbReference type="GO" id="GO:0000150">
    <property type="term" value="F:DNA strand exchange activity"/>
    <property type="evidence" value="ECO:0007669"/>
    <property type="project" value="InterPro"/>
</dbReference>
<name>A0A1Q5ST57_9BACL</name>
<dbReference type="GO" id="GO:0003677">
    <property type="term" value="F:DNA binding"/>
    <property type="evidence" value="ECO:0007669"/>
    <property type="project" value="InterPro"/>
</dbReference>
<dbReference type="PROSITE" id="PS51736">
    <property type="entry name" value="RECOMBINASES_3"/>
    <property type="match status" value="1"/>
</dbReference>
<dbReference type="PANTHER" id="PTHR30461">
    <property type="entry name" value="DNA-INVERTASE FROM LAMBDOID PROPHAGE"/>
    <property type="match status" value="1"/>
</dbReference>
<dbReference type="SMART" id="SM00857">
    <property type="entry name" value="Resolvase"/>
    <property type="match status" value="1"/>
</dbReference>
<dbReference type="InterPro" id="IPR050639">
    <property type="entry name" value="SSR_resolvase"/>
</dbReference>
<dbReference type="InterPro" id="IPR011109">
    <property type="entry name" value="DNA_bind_recombinase_dom"/>
</dbReference>
<reference evidence="5" key="2">
    <citation type="submission" date="2017-01" db="EMBL/GenBank/DDBJ databases">
        <title>Genome sequencing and annotation of Geobacillus sp. 1017, a Hydrocarbon-Oxidizing Thermophilic Bacterium Isolated from a Heavy Oil Reservoir (China).</title>
        <authorList>
            <person name="Kadnikov V.V."/>
            <person name="Mardanov A.V."/>
            <person name="Poltaraus A.B."/>
            <person name="Sokolova D.S."/>
            <person name="Semenova E.M."/>
            <person name="Ravin N.V."/>
            <person name="Tourova T.P."/>
            <person name="Nazina T.N."/>
        </authorList>
    </citation>
    <scope>NUCLEOTIDE SEQUENCE [LARGE SCALE GENOMIC DNA]</scope>
    <source>
        <strain evidence="5">1017</strain>
    </source>
</reference>
<dbReference type="RefSeq" id="WP_011230103.1">
    <property type="nucleotide sequence ID" value="NZ_CP133076.1"/>
</dbReference>
<dbReference type="InterPro" id="IPR036162">
    <property type="entry name" value="Resolvase-like_N_sf"/>
</dbReference>
<dbReference type="Gene3D" id="3.90.1750.20">
    <property type="entry name" value="Putative Large Serine Recombinase, Chain B, Domain 2"/>
    <property type="match status" value="1"/>
</dbReference>
<dbReference type="Pfam" id="PF00239">
    <property type="entry name" value="Resolvase"/>
    <property type="match status" value="1"/>
</dbReference>
<dbReference type="Pfam" id="PF07508">
    <property type="entry name" value="Recombinase"/>
    <property type="match status" value="1"/>
</dbReference>
<evidence type="ECO:0000313" key="4">
    <source>
        <dbReference type="EMBL" id="WMJ15716.1"/>
    </source>
</evidence>
<proteinExistence type="predicted"/>
<dbReference type="AlphaFoldDB" id="A0A1Q5ST57"/>
<dbReference type="SUPFAM" id="SSF53041">
    <property type="entry name" value="Resolvase-like"/>
    <property type="match status" value="1"/>
</dbReference>